<sequence>MPQDNHYFCGKTCLENWNRKQPADGEDRFAVKRRAEEEEQQPAALTRPKRAAGPPPAPAVPAAKKPAPVGSMGGFMNRWLKVGSPANDMKRKGRGREAERPRRHQLLQLAAGEAGAVARRLSRLPTTLKLLRGRLRKAGNWSTTLMTRTASLRTRLLRQQQQARVRSRFAR</sequence>
<name>A0A7S0L8D8_9EUKA</name>
<gene>
    <name evidence="2" type="ORF">CPEL01642_LOCUS8707</name>
</gene>
<accession>A0A7S0L8D8</accession>
<dbReference type="AlphaFoldDB" id="A0A7S0L8D8"/>
<organism evidence="2">
    <name type="scientific">Coccolithus braarudii</name>
    <dbReference type="NCBI Taxonomy" id="221442"/>
    <lineage>
        <taxon>Eukaryota</taxon>
        <taxon>Haptista</taxon>
        <taxon>Haptophyta</taxon>
        <taxon>Prymnesiophyceae</taxon>
        <taxon>Coccolithales</taxon>
        <taxon>Coccolithaceae</taxon>
        <taxon>Coccolithus</taxon>
    </lineage>
</organism>
<evidence type="ECO:0000256" key="1">
    <source>
        <dbReference type="SAM" id="MobiDB-lite"/>
    </source>
</evidence>
<feature type="compositionally biased region" description="Basic and acidic residues" evidence="1">
    <location>
        <begin position="17"/>
        <end position="36"/>
    </location>
</feature>
<evidence type="ECO:0000313" key="2">
    <source>
        <dbReference type="EMBL" id="CAD8605372.1"/>
    </source>
</evidence>
<reference evidence="2" key="1">
    <citation type="submission" date="2021-01" db="EMBL/GenBank/DDBJ databases">
        <authorList>
            <person name="Corre E."/>
            <person name="Pelletier E."/>
            <person name="Niang G."/>
            <person name="Scheremetjew M."/>
            <person name="Finn R."/>
            <person name="Kale V."/>
            <person name="Holt S."/>
            <person name="Cochrane G."/>
            <person name="Meng A."/>
            <person name="Brown T."/>
            <person name="Cohen L."/>
        </authorList>
    </citation>
    <scope>NUCLEOTIDE SEQUENCE</scope>
    <source>
        <strain evidence="2">PLY182g</strain>
    </source>
</reference>
<protein>
    <submittedName>
        <fullName evidence="2">Uncharacterized protein</fullName>
    </submittedName>
</protein>
<feature type="compositionally biased region" description="Low complexity" evidence="1">
    <location>
        <begin position="60"/>
        <end position="70"/>
    </location>
</feature>
<dbReference type="EMBL" id="HBEY01018051">
    <property type="protein sequence ID" value="CAD8605372.1"/>
    <property type="molecule type" value="Transcribed_RNA"/>
</dbReference>
<proteinExistence type="predicted"/>
<feature type="region of interest" description="Disordered" evidence="1">
    <location>
        <begin position="1"/>
        <end position="101"/>
    </location>
</feature>